<dbReference type="Pfam" id="PF00924">
    <property type="entry name" value="MS_channel_2nd"/>
    <property type="match status" value="1"/>
</dbReference>
<dbReference type="PANTHER" id="PTHR30347:SF1">
    <property type="entry name" value="MECHANOSENSITIVE CHANNEL MSCK"/>
    <property type="match status" value="1"/>
</dbReference>
<keyword evidence="6 9" id="KW-1133">Transmembrane helix</keyword>
<accession>A0A2G1UK45</accession>
<dbReference type="Gene3D" id="2.30.30.60">
    <property type="match status" value="1"/>
</dbReference>
<comment type="subcellular location">
    <subcellularLocation>
        <location evidence="1">Cell membrane</location>
        <topology evidence="1">Multi-pass membrane protein</topology>
    </subcellularLocation>
</comment>
<feature type="domain" description="Mechanosensitive ion channel transmembrane helices 2/3" evidence="13">
    <location>
        <begin position="663"/>
        <end position="704"/>
    </location>
</feature>
<evidence type="ECO:0000259" key="10">
    <source>
        <dbReference type="Pfam" id="PF00924"/>
    </source>
</evidence>
<feature type="transmembrane region" description="Helical" evidence="9">
    <location>
        <begin position="362"/>
        <end position="385"/>
    </location>
</feature>
<comment type="caution">
    <text evidence="14">The sequence shown here is derived from an EMBL/GenBank/DDBJ whole genome shotgun (WGS) entry which is preliminary data.</text>
</comment>
<feature type="transmembrane region" description="Helical" evidence="9">
    <location>
        <begin position="657"/>
        <end position="678"/>
    </location>
</feature>
<dbReference type="Proteomes" id="UP000231409">
    <property type="component" value="Unassembled WGS sequence"/>
</dbReference>
<feature type="domain" description="Mechanosensitive ion channel MscS C-terminal" evidence="12">
    <location>
        <begin position="780"/>
        <end position="862"/>
    </location>
</feature>
<organism evidence="14 15">
    <name type="scientific">Marinobacter profundi</name>
    <dbReference type="NCBI Taxonomy" id="2666256"/>
    <lineage>
        <taxon>Bacteria</taxon>
        <taxon>Pseudomonadati</taxon>
        <taxon>Pseudomonadota</taxon>
        <taxon>Gammaproteobacteria</taxon>
        <taxon>Pseudomonadales</taxon>
        <taxon>Marinobacteraceae</taxon>
        <taxon>Marinobacter</taxon>
    </lineage>
</organism>
<keyword evidence="5" id="KW-0732">Signal</keyword>
<evidence type="ECO:0000256" key="3">
    <source>
        <dbReference type="ARBA" id="ARBA00022475"/>
    </source>
</evidence>
<dbReference type="EMBL" id="NTFH01000008">
    <property type="protein sequence ID" value="PHQ14789.1"/>
    <property type="molecule type" value="Genomic_DNA"/>
</dbReference>
<dbReference type="AlphaFoldDB" id="A0A2G1UK45"/>
<dbReference type="SUPFAM" id="SSF82689">
    <property type="entry name" value="Mechanosensitive channel protein MscS (YggB), C-terminal domain"/>
    <property type="match status" value="1"/>
</dbReference>
<dbReference type="PANTHER" id="PTHR30347">
    <property type="entry name" value="POTASSIUM CHANNEL RELATED"/>
    <property type="match status" value="1"/>
</dbReference>
<keyword evidence="3" id="KW-1003">Cell membrane</keyword>
<evidence type="ECO:0000313" key="15">
    <source>
        <dbReference type="Proteomes" id="UP000231409"/>
    </source>
</evidence>
<feature type="transmembrane region" description="Helical" evidence="9">
    <location>
        <begin position="613"/>
        <end position="636"/>
    </location>
</feature>
<feature type="region of interest" description="Disordered" evidence="8">
    <location>
        <begin position="22"/>
        <end position="68"/>
    </location>
</feature>
<protein>
    <submittedName>
        <fullName evidence="14">Mechanosensitive ion channel protein MscS</fullName>
    </submittedName>
</protein>
<keyword evidence="4 9" id="KW-0812">Transmembrane</keyword>
<evidence type="ECO:0000256" key="8">
    <source>
        <dbReference type="SAM" id="MobiDB-lite"/>
    </source>
</evidence>
<sequence>MFSIVLMVVSLGGLTAYGEEAPEARESSAAEGADQPSAETQPKVPVIEAPQESETPEPLPIDVPSESETGIREEIQSLRQSLTQRREALSQLIERKSYADSRLEVLNKEYESLGARLETAGLGLTESYAKLLQRRLDRLEQQHLADDLSVIVNEQLEAARVEQFRLEEIGAVLPSGEDVDRRLTDERERLLTDLKEAVAEHIDLLTGYFDTITALQDRIAAYKVLVRQRLFWLPSEEPFSAETFGELIGSIGWLMSASQWLGILKDVPASVEERLPSIMFLLVALVVLLAYRKRIRQRLISTGESVGNVSVDRIGLTLSALTDSLLLALPPVIILVLAALMLDRGGEFADGLAKGLRSAALLYLLLGAVRQIALPGGVAEVHFHWQPGTLAAIRRGIPRLLLLLLPVTLITRLTENPVGADYESSLGRVVFAIASLALAMFAYRLFRALRNGKAELERSRFYQLVQVAAVVTPLFFTGISLVGYHYTAVQLEGILFISICWLVLVALLHFVGLRALSVRERRIRLLRLREQRATEQREADDRNATEPSGDARPASLDLPEVDLHDINTQSTTLLRVASFALALVGLWLLWSPVVPALRIFDEIILWTVGEGDAALAITFGDLILSLLVAVATILAARNLPGTLEVMVLSRMQLAPGTGYAITTIATYLIVILGVVFALGALGAQWSKLQWLVAALGVGLGFGLQEIVANFVSGIILLFERPIRVGDTVTIGGVTGTVSRIRIRATTLVDWDHKEQIIPNKTFVTQDLTNWTLSDSITRVIVTVGVAYGTDIDEVQDLLTELVHQNERVVEDPAPAVFCTGLADSSINFEMRVFVKSMAEIMPLGHELRSAVTRKLHEAGIEIPFPQRDIHIRSAAALGPVASAQGRDPAAEL</sequence>
<name>A0A2G1UK45_9GAMM</name>
<dbReference type="InterPro" id="IPR049278">
    <property type="entry name" value="MS_channel_C"/>
</dbReference>
<feature type="transmembrane region" description="Helical" evidence="9">
    <location>
        <begin position="690"/>
        <end position="718"/>
    </location>
</feature>
<feature type="transmembrane region" description="Helical" evidence="9">
    <location>
        <begin position="426"/>
        <end position="446"/>
    </location>
</feature>
<evidence type="ECO:0000259" key="12">
    <source>
        <dbReference type="Pfam" id="PF21082"/>
    </source>
</evidence>
<dbReference type="InterPro" id="IPR049142">
    <property type="entry name" value="MS_channel_1st"/>
</dbReference>
<feature type="transmembrane region" description="Helical" evidence="9">
    <location>
        <begin position="467"/>
        <end position="487"/>
    </location>
</feature>
<evidence type="ECO:0000256" key="6">
    <source>
        <dbReference type="ARBA" id="ARBA00022989"/>
    </source>
</evidence>
<evidence type="ECO:0000256" key="7">
    <source>
        <dbReference type="ARBA" id="ARBA00023136"/>
    </source>
</evidence>
<dbReference type="FunFam" id="1.10.287.1260:FF:000002">
    <property type="entry name" value="Potassium efflux system KefA"/>
    <property type="match status" value="1"/>
</dbReference>
<dbReference type="Pfam" id="PF12794">
    <property type="entry name" value="MscS_TM"/>
    <property type="match status" value="1"/>
</dbReference>
<feature type="transmembrane region" description="Helical" evidence="9">
    <location>
        <begin position="493"/>
        <end position="516"/>
    </location>
</feature>
<evidence type="ECO:0000256" key="9">
    <source>
        <dbReference type="SAM" id="Phobius"/>
    </source>
</evidence>
<dbReference type="InterPro" id="IPR006685">
    <property type="entry name" value="MscS_channel_2nd"/>
</dbReference>
<evidence type="ECO:0000256" key="4">
    <source>
        <dbReference type="ARBA" id="ARBA00022692"/>
    </source>
</evidence>
<keyword evidence="15" id="KW-1185">Reference proteome</keyword>
<feature type="region of interest" description="Disordered" evidence="8">
    <location>
        <begin position="536"/>
        <end position="556"/>
    </location>
</feature>
<dbReference type="Pfam" id="PF21082">
    <property type="entry name" value="MS_channel_3rd"/>
    <property type="match status" value="1"/>
</dbReference>
<feature type="transmembrane region" description="Helical" evidence="9">
    <location>
        <begin position="397"/>
        <end position="414"/>
    </location>
</feature>
<feature type="transmembrane region" description="Helical" evidence="9">
    <location>
        <begin position="573"/>
        <end position="593"/>
    </location>
</feature>
<proteinExistence type="inferred from homology"/>
<dbReference type="SUPFAM" id="SSF50182">
    <property type="entry name" value="Sm-like ribonucleoproteins"/>
    <property type="match status" value="1"/>
</dbReference>
<dbReference type="SUPFAM" id="SSF82861">
    <property type="entry name" value="Mechanosensitive channel protein MscS (YggB), transmembrane region"/>
    <property type="match status" value="1"/>
</dbReference>
<dbReference type="Pfam" id="PF21088">
    <property type="entry name" value="MS_channel_1st"/>
    <property type="match status" value="1"/>
</dbReference>
<dbReference type="InterPro" id="IPR025692">
    <property type="entry name" value="MscS_IM_dom1"/>
</dbReference>
<reference evidence="14 15" key="1">
    <citation type="submission" date="2017-09" db="EMBL/GenBank/DDBJ databases">
        <title>The draft genome sequences of Marinobacter sp. PWS21.</title>
        <authorList>
            <person name="Cao J."/>
        </authorList>
    </citation>
    <scope>NUCLEOTIDE SEQUENCE [LARGE SCALE GENOMIC DNA]</scope>
    <source>
        <strain evidence="14 15">PWS21</strain>
    </source>
</reference>
<evidence type="ECO:0000256" key="2">
    <source>
        <dbReference type="ARBA" id="ARBA00008017"/>
    </source>
</evidence>
<dbReference type="InterPro" id="IPR052702">
    <property type="entry name" value="MscS-like_channel"/>
</dbReference>
<keyword evidence="7 9" id="KW-0472">Membrane</keyword>
<feature type="domain" description="Mechanosensitive ion channel MscS" evidence="10">
    <location>
        <begin position="706"/>
        <end position="771"/>
    </location>
</feature>
<feature type="transmembrane region" description="Helical" evidence="9">
    <location>
        <begin position="325"/>
        <end position="342"/>
    </location>
</feature>
<evidence type="ECO:0000259" key="13">
    <source>
        <dbReference type="Pfam" id="PF21088"/>
    </source>
</evidence>
<evidence type="ECO:0000259" key="11">
    <source>
        <dbReference type="Pfam" id="PF12794"/>
    </source>
</evidence>
<dbReference type="InterPro" id="IPR011014">
    <property type="entry name" value="MscS_channel_TM-2"/>
</dbReference>
<feature type="domain" description="Mechanosensitive ion channel inner membrane" evidence="11">
    <location>
        <begin position="277"/>
        <end position="606"/>
    </location>
</feature>
<dbReference type="InterPro" id="IPR010920">
    <property type="entry name" value="LSM_dom_sf"/>
</dbReference>
<comment type="similarity">
    <text evidence="2">Belongs to the MscS (TC 1.A.23) family.</text>
</comment>
<dbReference type="InterPro" id="IPR023408">
    <property type="entry name" value="MscS_beta-dom_sf"/>
</dbReference>
<feature type="transmembrane region" description="Helical" evidence="9">
    <location>
        <begin position="275"/>
        <end position="291"/>
    </location>
</feature>
<dbReference type="InterPro" id="IPR011066">
    <property type="entry name" value="MscS_channel_C_sf"/>
</dbReference>
<evidence type="ECO:0000256" key="1">
    <source>
        <dbReference type="ARBA" id="ARBA00004651"/>
    </source>
</evidence>
<dbReference type="Gene3D" id="1.10.287.1260">
    <property type="match status" value="1"/>
</dbReference>
<evidence type="ECO:0000313" key="14">
    <source>
        <dbReference type="EMBL" id="PHQ14789.1"/>
    </source>
</evidence>
<dbReference type="Gene3D" id="3.30.70.100">
    <property type="match status" value="1"/>
</dbReference>
<evidence type="ECO:0000256" key="5">
    <source>
        <dbReference type="ARBA" id="ARBA00022729"/>
    </source>
</evidence>
<dbReference type="GO" id="GO:0008381">
    <property type="term" value="F:mechanosensitive monoatomic ion channel activity"/>
    <property type="evidence" value="ECO:0007669"/>
    <property type="project" value="UniProtKB-ARBA"/>
</dbReference>
<dbReference type="GO" id="GO:0005886">
    <property type="term" value="C:plasma membrane"/>
    <property type="evidence" value="ECO:0007669"/>
    <property type="project" value="UniProtKB-SubCell"/>
</dbReference>
<gene>
    <name evidence="14" type="ORF">CLH61_10555</name>
</gene>